<evidence type="ECO:0008006" key="2">
    <source>
        <dbReference type="Google" id="ProtNLM"/>
    </source>
</evidence>
<evidence type="ECO:0000313" key="1">
    <source>
        <dbReference type="EMBL" id="NEV67112.1"/>
    </source>
</evidence>
<dbReference type="InterPro" id="IPR052177">
    <property type="entry name" value="Divisome_Glycosyl_Hydrolase"/>
</dbReference>
<accession>A0A0C1YEX3</accession>
<dbReference type="Gene3D" id="3.20.20.80">
    <property type="entry name" value="Glycosidases"/>
    <property type="match status" value="1"/>
</dbReference>
<protein>
    <recommendedName>
        <fullName evidence="2">Glycosyl hydrolase-like 10 domain-containing protein</fullName>
    </recommendedName>
</protein>
<proteinExistence type="predicted"/>
<reference evidence="1" key="2">
    <citation type="journal article" date="2015" name="Genome Announc.">
        <title>Draft Genome Sequence of Filamentous Marine Cyanobacterium Lyngbya confervoides Strain BDU141951.</title>
        <authorList>
            <person name="Chandrababunaidu M.M."/>
            <person name="Sen D."/>
            <person name="Tripathy S."/>
        </authorList>
    </citation>
    <scope>NUCLEOTIDE SEQUENCE</scope>
    <source>
        <strain evidence="1">BDU141951</strain>
    </source>
</reference>
<gene>
    <name evidence="1" type="ORF">QQ91_008270</name>
</gene>
<reference evidence="1" key="1">
    <citation type="submission" date="2014-11" db="EMBL/GenBank/DDBJ databases">
        <authorList>
            <person name="Malar M.C."/>
            <person name="Sen D."/>
            <person name="Tripathy S."/>
        </authorList>
    </citation>
    <scope>NUCLEOTIDE SEQUENCE</scope>
    <source>
        <strain evidence="1">BDU141951</strain>
    </source>
</reference>
<dbReference type="EMBL" id="JTHE02000003">
    <property type="protein sequence ID" value="NEV67112.1"/>
    <property type="molecule type" value="Genomic_DNA"/>
</dbReference>
<reference evidence="1" key="3">
    <citation type="submission" date="2020-02" db="EMBL/GenBank/DDBJ databases">
        <authorList>
            <person name="Sarangi A.N."/>
            <person name="Ghosh S."/>
            <person name="Mukherjee M."/>
            <person name="Tripathy S."/>
        </authorList>
    </citation>
    <scope>NUCLEOTIDE SEQUENCE</scope>
    <source>
        <strain evidence="1">BDU141951</strain>
    </source>
</reference>
<organism evidence="1">
    <name type="scientific">Lyngbya confervoides BDU141951</name>
    <dbReference type="NCBI Taxonomy" id="1574623"/>
    <lineage>
        <taxon>Bacteria</taxon>
        <taxon>Bacillati</taxon>
        <taxon>Cyanobacteriota</taxon>
        <taxon>Cyanophyceae</taxon>
        <taxon>Oscillatoriophycideae</taxon>
        <taxon>Oscillatoriales</taxon>
        <taxon>Microcoleaceae</taxon>
        <taxon>Lyngbya</taxon>
    </lineage>
</organism>
<dbReference type="PANTHER" id="PTHR43405:SF1">
    <property type="entry name" value="GLYCOSYL HYDROLASE DIGH"/>
    <property type="match status" value="1"/>
</dbReference>
<sequence length="509" mass="56720">MGMKHLQRTWLRSVLGSVISAIAIGLGSAMTLEAALPKRASAVQLNSYCQISQADASRKEALRRAAFENNDGQAKAQYEALVSEHAQALARCRAANWPREQAVWLRLYPCDLQPGILEAVLDRIANLGYNQVYAEAFYSGMVLLPKADNPTVWPSVVQTPGYEQRDLLAEAIAKATPRGLQTYAWVFSLNFGYTYTLNPQQRRTLAMNGRGQDTYTFAQNGLSSNAQEVFVDPYSLEARQHFQTVLSEVAERRPQGILFDYIRYPRGTGGYSVTDDVADLWIYGEASRNALLRRATNAQGLALIQRYLEQGQLSPTDLEAVRQAYPNDSEPLWQSRVPSDQKGNVAPAALSTLQRELWQLTVAHAVQGVVDYLTEAGQLAQQRGLRTGAVFFPLGNQTVGNGFDSRLQYWDRFPTWMSWHPMAYGVCGHTGCILDEIRRVMAAAGPQGAQSVKPALAGAWGQSMRNRPSLEAQMQAIRQAMPQINSVSHFAYSWQDPEFDNSRKFCQLR</sequence>
<name>A0A0C1YEX3_9CYAN</name>
<dbReference type="PANTHER" id="PTHR43405">
    <property type="entry name" value="GLYCOSYL HYDROLASE DIGH"/>
    <property type="match status" value="1"/>
</dbReference>
<dbReference type="AlphaFoldDB" id="A0A0C1YEX3"/>
<comment type="caution">
    <text evidence="1">The sequence shown here is derived from an EMBL/GenBank/DDBJ whole genome shotgun (WGS) entry which is preliminary data.</text>
</comment>